<dbReference type="SUPFAM" id="SSF88659">
    <property type="entry name" value="Sigma3 and sigma4 domains of RNA polymerase sigma factors"/>
    <property type="match status" value="1"/>
</dbReference>
<name>A0A097EED6_9SPHN</name>
<evidence type="ECO:0000313" key="7">
    <source>
        <dbReference type="EMBL" id="AIT05927.1"/>
    </source>
</evidence>
<dbReference type="InterPro" id="IPR013249">
    <property type="entry name" value="RNA_pol_sigma70_r4_t2"/>
</dbReference>
<keyword evidence="8" id="KW-1185">Reference proteome</keyword>
<accession>A0A097EED6</accession>
<dbReference type="InterPro" id="IPR013325">
    <property type="entry name" value="RNA_pol_sigma_r2"/>
</dbReference>
<dbReference type="EMBL" id="CP009571">
    <property type="protein sequence ID" value="AIT05927.1"/>
    <property type="molecule type" value="Genomic_DNA"/>
</dbReference>
<evidence type="ECO:0000313" key="8">
    <source>
        <dbReference type="Proteomes" id="UP000033200"/>
    </source>
</evidence>
<comment type="similarity">
    <text evidence="1">Belongs to the sigma-70 factor family. ECF subfamily.</text>
</comment>
<evidence type="ECO:0000259" key="6">
    <source>
        <dbReference type="Pfam" id="PF08281"/>
    </source>
</evidence>
<keyword evidence="4" id="KW-0804">Transcription</keyword>
<dbReference type="Pfam" id="PF08281">
    <property type="entry name" value="Sigma70_r4_2"/>
    <property type="match status" value="1"/>
</dbReference>
<dbReference type="InterPro" id="IPR007627">
    <property type="entry name" value="RNA_pol_sigma70_r2"/>
</dbReference>
<feature type="domain" description="RNA polymerase sigma factor 70 region 4 type 2" evidence="6">
    <location>
        <begin position="106"/>
        <end position="156"/>
    </location>
</feature>
<dbReference type="SUPFAM" id="SSF88946">
    <property type="entry name" value="Sigma2 domain of RNA polymerase sigma factors"/>
    <property type="match status" value="1"/>
</dbReference>
<dbReference type="PANTHER" id="PTHR43133">
    <property type="entry name" value="RNA POLYMERASE ECF-TYPE SIGMA FACTO"/>
    <property type="match status" value="1"/>
</dbReference>
<dbReference type="Proteomes" id="UP000033200">
    <property type="component" value="Chromosome"/>
</dbReference>
<dbReference type="GO" id="GO:0003677">
    <property type="term" value="F:DNA binding"/>
    <property type="evidence" value="ECO:0007669"/>
    <property type="project" value="InterPro"/>
</dbReference>
<dbReference type="InterPro" id="IPR036388">
    <property type="entry name" value="WH-like_DNA-bd_sf"/>
</dbReference>
<dbReference type="KEGG" id="stax:MC45_05345"/>
<dbReference type="Pfam" id="PF04542">
    <property type="entry name" value="Sigma70_r2"/>
    <property type="match status" value="1"/>
</dbReference>
<evidence type="ECO:0000256" key="1">
    <source>
        <dbReference type="ARBA" id="ARBA00010641"/>
    </source>
</evidence>
<dbReference type="PANTHER" id="PTHR43133:SF63">
    <property type="entry name" value="RNA POLYMERASE SIGMA FACTOR FECI-RELATED"/>
    <property type="match status" value="1"/>
</dbReference>
<keyword evidence="3" id="KW-0731">Sigma factor</keyword>
<dbReference type="Gene3D" id="1.10.1740.10">
    <property type="match status" value="1"/>
</dbReference>
<dbReference type="InterPro" id="IPR013324">
    <property type="entry name" value="RNA_pol_sigma_r3/r4-like"/>
</dbReference>
<evidence type="ECO:0000259" key="5">
    <source>
        <dbReference type="Pfam" id="PF04542"/>
    </source>
</evidence>
<dbReference type="InterPro" id="IPR014284">
    <property type="entry name" value="RNA_pol_sigma-70_dom"/>
</dbReference>
<dbReference type="Gene3D" id="1.10.10.10">
    <property type="entry name" value="Winged helix-like DNA-binding domain superfamily/Winged helix DNA-binding domain"/>
    <property type="match status" value="1"/>
</dbReference>
<dbReference type="GO" id="GO:0016987">
    <property type="term" value="F:sigma factor activity"/>
    <property type="evidence" value="ECO:0007669"/>
    <property type="project" value="UniProtKB-KW"/>
</dbReference>
<evidence type="ECO:0000256" key="4">
    <source>
        <dbReference type="ARBA" id="ARBA00023163"/>
    </source>
</evidence>
<evidence type="ECO:0000256" key="3">
    <source>
        <dbReference type="ARBA" id="ARBA00023082"/>
    </source>
</evidence>
<dbReference type="HOGENOM" id="CLU_047691_12_3_5"/>
<dbReference type="eggNOG" id="COG1595">
    <property type="taxonomic scope" value="Bacteria"/>
</dbReference>
<evidence type="ECO:0000256" key="2">
    <source>
        <dbReference type="ARBA" id="ARBA00023015"/>
    </source>
</evidence>
<dbReference type="GO" id="GO:0006352">
    <property type="term" value="P:DNA-templated transcription initiation"/>
    <property type="evidence" value="ECO:0007669"/>
    <property type="project" value="InterPro"/>
</dbReference>
<feature type="domain" description="RNA polymerase sigma-70 region 2" evidence="5">
    <location>
        <begin position="14"/>
        <end position="70"/>
    </location>
</feature>
<dbReference type="AlphaFoldDB" id="A0A097EED6"/>
<protein>
    <submittedName>
        <fullName evidence="7">RNA polymerase sigma-70 factor</fullName>
    </submittedName>
</protein>
<keyword evidence="2" id="KW-0805">Transcription regulation</keyword>
<dbReference type="InterPro" id="IPR039425">
    <property type="entry name" value="RNA_pol_sigma-70-like"/>
</dbReference>
<proteinExistence type="inferred from homology"/>
<organism evidence="7 8">
    <name type="scientific">Sphingomonas taxi</name>
    <dbReference type="NCBI Taxonomy" id="1549858"/>
    <lineage>
        <taxon>Bacteria</taxon>
        <taxon>Pseudomonadati</taxon>
        <taxon>Pseudomonadota</taxon>
        <taxon>Alphaproteobacteria</taxon>
        <taxon>Sphingomonadales</taxon>
        <taxon>Sphingomonadaceae</taxon>
        <taxon>Sphingomonas</taxon>
    </lineage>
</organism>
<dbReference type="NCBIfam" id="TIGR02937">
    <property type="entry name" value="sigma70-ECF"/>
    <property type="match status" value="1"/>
</dbReference>
<reference evidence="7 8" key="1">
    <citation type="submission" date="2014-09" db="EMBL/GenBank/DDBJ databases">
        <title>Using Illumina technology Improving SMRT sequencing Genome Assembly by RASTools.</title>
        <authorList>
            <person name="Zhou Y."/>
            <person name="Ma T."/>
            <person name="Liu T."/>
        </authorList>
    </citation>
    <scope>NUCLEOTIDE SEQUENCE [LARGE SCALE GENOMIC DNA]</scope>
    <source>
        <strain evidence="7 8">ATCC 55669</strain>
    </source>
</reference>
<gene>
    <name evidence="7" type="ORF">MC45_05345</name>
</gene>
<sequence>MADGGLRAIFLEQRAMLSRLLTARLGNRDDAEDALQDMWLRIDQLADQPIAQPAAFLYRVASNLATDRRIAAARRGAREAAWLEEQPTADDLPDAERTLVMRDELRAIEAVIADMPERMATALRLYRVENRPQRAIAEQLGISVSGVEKLLQRAYRIIHARAEQTAADMPVAHRHDDGRGQRL</sequence>
<dbReference type="STRING" id="1549858.MC45_05345"/>